<dbReference type="Pfam" id="PF01965">
    <property type="entry name" value="DJ-1_PfpI"/>
    <property type="match status" value="1"/>
</dbReference>
<dbReference type="Proteomes" id="UP000199532">
    <property type="component" value="Unassembled WGS sequence"/>
</dbReference>
<dbReference type="PANTHER" id="PTHR43130">
    <property type="entry name" value="ARAC-FAMILY TRANSCRIPTIONAL REGULATOR"/>
    <property type="match status" value="1"/>
</dbReference>
<protein>
    <submittedName>
        <fullName evidence="3">Cyclohexyl-isocyanide hydratase</fullName>
    </submittedName>
</protein>
<dbReference type="Gene3D" id="3.40.50.880">
    <property type="match status" value="1"/>
</dbReference>
<dbReference type="RefSeq" id="WP_090338278.1">
    <property type="nucleotide sequence ID" value="NZ_FNXY01000006.1"/>
</dbReference>
<keyword evidence="4" id="KW-1185">Reference proteome</keyword>
<organism evidence="3 4">
    <name type="scientific">Dyadobacter koreensis</name>
    <dbReference type="NCBI Taxonomy" id="408657"/>
    <lineage>
        <taxon>Bacteria</taxon>
        <taxon>Pseudomonadati</taxon>
        <taxon>Bacteroidota</taxon>
        <taxon>Cytophagia</taxon>
        <taxon>Cytophagales</taxon>
        <taxon>Spirosomataceae</taxon>
        <taxon>Dyadobacter</taxon>
    </lineage>
</organism>
<keyword evidence="1" id="KW-1133">Transmembrane helix</keyword>
<dbReference type="CDD" id="cd03139">
    <property type="entry name" value="GATase1_PfpI_2"/>
    <property type="match status" value="1"/>
</dbReference>
<keyword evidence="1" id="KW-0472">Membrane</keyword>
<dbReference type="InterPro" id="IPR052158">
    <property type="entry name" value="INH-QAR"/>
</dbReference>
<dbReference type="InterPro" id="IPR029062">
    <property type="entry name" value="Class_I_gatase-like"/>
</dbReference>
<evidence type="ECO:0000313" key="3">
    <source>
        <dbReference type="EMBL" id="SEJ34257.1"/>
    </source>
</evidence>
<gene>
    <name evidence="3" type="ORF">SAMN04487995_4308</name>
</gene>
<sequence length="224" mass="24762">MKIAFLVYHDITALDLFGPLDIFNRVTSWKTMLVSCTSGPIKIGQGIHIEPAEILTENSRFDAFVIPGGFGQIDFSYNPDNLRIIRSVCLNSKFVLTVCTGSVILGLCGLLIGKKVTTNRSAFDILTRLGATVISERTVEDGNFLTCGGVSAGIDLAFMFVRKYAGHAEARRIQAEIEYNPQPLYVYQTLEDDIQLQEVLKRQSGKVNSIRQAQVDYFINASGN</sequence>
<proteinExistence type="predicted"/>
<dbReference type="STRING" id="408657.SAMN04487995_4308"/>
<evidence type="ECO:0000259" key="2">
    <source>
        <dbReference type="Pfam" id="PF01965"/>
    </source>
</evidence>
<dbReference type="SUPFAM" id="SSF52317">
    <property type="entry name" value="Class I glutamine amidotransferase-like"/>
    <property type="match status" value="1"/>
</dbReference>
<dbReference type="EMBL" id="FNXY01000006">
    <property type="protein sequence ID" value="SEJ34257.1"/>
    <property type="molecule type" value="Genomic_DNA"/>
</dbReference>
<dbReference type="InterPro" id="IPR002818">
    <property type="entry name" value="DJ-1/PfpI"/>
</dbReference>
<dbReference type="PANTHER" id="PTHR43130:SF2">
    <property type="entry name" value="DJ-1_PFPI DOMAIN-CONTAINING PROTEIN"/>
    <property type="match status" value="1"/>
</dbReference>
<keyword evidence="1" id="KW-0812">Transmembrane</keyword>
<dbReference type="OrthoDB" id="9803764at2"/>
<evidence type="ECO:0000313" key="4">
    <source>
        <dbReference type="Proteomes" id="UP000199532"/>
    </source>
</evidence>
<accession>A0A1H6Y5E9</accession>
<name>A0A1H6Y5E9_9BACT</name>
<dbReference type="AlphaFoldDB" id="A0A1H6Y5E9"/>
<feature type="transmembrane region" description="Helical" evidence="1">
    <location>
        <begin position="94"/>
        <end position="113"/>
    </location>
</feature>
<reference evidence="3 4" key="1">
    <citation type="submission" date="2016-10" db="EMBL/GenBank/DDBJ databases">
        <authorList>
            <person name="de Groot N.N."/>
        </authorList>
    </citation>
    <scope>NUCLEOTIDE SEQUENCE [LARGE SCALE GENOMIC DNA]</scope>
    <source>
        <strain evidence="3 4">DSM 19938</strain>
    </source>
</reference>
<feature type="domain" description="DJ-1/PfpI" evidence="2">
    <location>
        <begin position="1"/>
        <end position="162"/>
    </location>
</feature>
<dbReference type="GO" id="GO:0006355">
    <property type="term" value="P:regulation of DNA-templated transcription"/>
    <property type="evidence" value="ECO:0007669"/>
    <property type="project" value="TreeGrafter"/>
</dbReference>
<evidence type="ECO:0000256" key="1">
    <source>
        <dbReference type="SAM" id="Phobius"/>
    </source>
</evidence>